<dbReference type="InterPro" id="IPR016162">
    <property type="entry name" value="Ald_DH_N"/>
</dbReference>
<organism evidence="7 8">
    <name type="scientific">Ferviditalea candida</name>
    <dbReference type="NCBI Taxonomy" id="3108399"/>
    <lineage>
        <taxon>Bacteria</taxon>
        <taxon>Bacillati</taxon>
        <taxon>Bacillota</taxon>
        <taxon>Bacilli</taxon>
        <taxon>Bacillales</taxon>
        <taxon>Paenibacillaceae</taxon>
        <taxon>Ferviditalea</taxon>
    </lineage>
</organism>
<evidence type="ECO:0000259" key="6">
    <source>
        <dbReference type="Pfam" id="PF00171"/>
    </source>
</evidence>
<sequence>MKEALTLGNEKYTKQFIAGEWVTGSGNDTIANKDPFTGEVINEIPTASKQDLDRAYQAAKEAQKEWARTLPAQKQEVLEKAAAIFAERKDEIVELLVKEGGSTLIKADIEWGATLQTMKVAATFPLRMEGKILPSNIPGKENRVYRSPKGVIGVIAPFNFPLVLSMRSVAPAIATGNAVVLKAASETPITSGLLIAEIFEEAGLPKGVFNVIAGKASEIGDDFVVHPVPKLISFTGSTEAGRHIAQLAGGMLKETALELGGNNVMIVLDDADIEKAAEKAAVGKFLHSGQICMALNRIIVDAGIYDRFVQVFKQKVSQLQVGNPTQFPTLIGPVINSESIKRIQKEVEESVNLGANQIMGGEVNGNVMSPVILTDVKNDMPVAKNEVFGPVASILKAGNEEEAIKMANDSPYGLSGSVYTGNLHRGVEVAKQIETGMIHVNDQPVNEEAHVSFGGEKDSGLGRFGGEWVIDKFTTVKWISIQNEERVYPFWG</sequence>
<dbReference type="PANTHER" id="PTHR42986">
    <property type="entry name" value="BENZALDEHYDE DEHYDROGENASE YFMT"/>
    <property type="match status" value="1"/>
</dbReference>
<proteinExistence type="inferred from homology"/>
<dbReference type="CDD" id="cd07151">
    <property type="entry name" value="ALDH_HBenzADH"/>
    <property type="match status" value="1"/>
</dbReference>
<reference evidence="7" key="1">
    <citation type="submission" date="2023-12" db="EMBL/GenBank/DDBJ databases">
        <title>Fervidustalea candida gen. nov., sp. nov., a novel member of the family Paenibacillaceae isolated from a geothermal area.</title>
        <authorList>
            <person name="Li W.-J."/>
            <person name="Jiao J.-Y."/>
            <person name="Chen Y."/>
        </authorList>
    </citation>
    <scope>NUCLEOTIDE SEQUENCE</scope>
    <source>
        <strain evidence="7">SYSU GA230002</strain>
    </source>
</reference>
<dbReference type="EMBL" id="JAYJLD010000002">
    <property type="protein sequence ID" value="MEB3100500.1"/>
    <property type="molecule type" value="Genomic_DNA"/>
</dbReference>
<keyword evidence="3" id="KW-0520">NAD</keyword>
<accession>A0ABU5ZHC7</accession>
<dbReference type="InterPro" id="IPR016161">
    <property type="entry name" value="Ald_DH/histidinol_DH"/>
</dbReference>
<evidence type="ECO:0000256" key="5">
    <source>
        <dbReference type="RuleBase" id="RU003345"/>
    </source>
</evidence>
<evidence type="ECO:0000256" key="2">
    <source>
        <dbReference type="ARBA" id="ARBA00023002"/>
    </source>
</evidence>
<evidence type="ECO:0000313" key="7">
    <source>
        <dbReference type="EMBL" id="MEB3100500.1"/>
    </source>
</evidence>
<dbReference type="InterPro" id="IPR016160">
    <property type="entry name" value="Ald_DH_CS_CYS"/>
</dbReference>
<dbReference type="PROSITE" id="PS00070">
    <property type="entry name" value="ALDEHYDE_DEHYDR_CYS"/>
    <property type="match status" value="1"/>
</dbReference>
<dbReference type="InterPro" id="IPR029510">
    <property type="entry name" value="Ald_DH_CS_GLU"/>
</dbReference>
<dbReference type="PANTHER" id="PTHR42986:SF1">
    <property type="entry name" value="BENZALDEHYDE DEHYDROGENASE YFMT"/>
    <property type="match status" value="1"/>
</dbReference>
<dbReference type="SUPFAM" id="SSF53720">
    <property type="entry name" value="ALDH-like"/>
    <property type="match status" value="1"/>
</dbReference>
<keyword evidence="2 5" id="KW-0560">Oxidoreductase</keyword>
<dbReference type="Gene3D" id="3.40.605.10">
    <property type="entry name" value="Aldehyde Dehydrogenase, Chain A, domain 1"/>
    <property type="match status" value="1"/>
</dbReference>
<dbReference type="Gene3D" id="3.40.309.10">
    <property type="entry name" value="Aldehyde Dehydrogenase, Chain A, domain 2"/>
    <property type="match status" value="1"/>
</dbReference>
<feature type="domain" description="Aldehyde dehydrogenase" evidence="6">
    <location>
        <begin position="21"/>
        <end position="479"/>
    </location>
</feature>
<evidence type="ECO:0000256" key="4">
    <source>
        <dbReference type="PROSITE-ProRule" id="PRU10007"/>
    </source>
</evidence>
<keyword evidence="8" id="KW-1185">Reference proteome</keyword>
<dbReference type="PROSITE" id="PS00687">
    <property type="entry name" value="ALDEHYDE_DEHYDR_GLU"/>
    <property type="match status" value="1"/>
</dbReference>
<comment type="similarity">
    <text evidence="1 5">Belongs to the aldehyde dehydrogenase family.</text>
</comment>
<protein>
    <submittedName>
        <fullName evidence="7">Aldehyde dehydrogenase family protein</fullName>
    </submittedName>
</protein>
<dbReference type="Proteomes" id="UP001310386">
    <property type="component" value="Unassembled WGS sequence"/>
</dbReference>
<dbReference type="Pfam" id="PF00171">
    <property type="entry name" value="Aldedh"/>
    <property type="match status" value="1"/>
</dbReference>
<dbReference type="InterPro" id="IPR016163">
    <property type="entry name" value="Ald_DH_C"/>
</dbReference>
<evidence type="ECO:0000313" key="8">
    <source>
        <dbReference type="Proteomes" id="UP001310386"/>
    </source>
</evidence>
<comment type="caution">
    <text evidence="7">The sequence shown here is derived from an EMBL/GenBank/DDBJ whole genome shotgun (WGS) entry which is preliminary data.</text>
</comment>
<evidence type="ECO:0000256" key="1">
    <source>
        <dbReference type="ARBA" id="ARBA00009986"/>
    </source>
</evidence>
<name>A0ABU5ZHC7_9BACL</name>
<evidence type="ECO:0000256" key="3">
    <source>
        <dbReference type="ARBA" id="ARBA00023027"/>
    </source>
</evidence>
<feature type="active site" evidence="4">
    <location>
        <position position="258"/>
    </location>
</feature>
<gene>
    <name evidence="7" type="ORF">VF724_02350</name>
</gene>
<dbReference type="InterPro" id="IPR015590">
    <property type="entry name" value="Aldehyde_DH_dom"/>
</dbReference>